<accession>A0A7V8V178</accession>
<sequence length="561" mass="59253">MCLLALIVGAIGGIGAWAFRLLIGLLHNLLFLQEAQLAYDANQHTSVNPWGMGIILVPVAGAVVVTWLVKTFAPEAKGHGVPEVIDAIHYHGGTIRPVVAIVKSIASAVCIGSGGSVGREGPIIQIGSAFGSTVGQLLHIPARQRITLVAAGAAAGIAATFNAPLGGIVFAIELLLVSINVRTLLPVSIATVTATYFGEALLGTHPAFDLEVLRTTDFQLQSPWLMMSFIPFGLLMGLASILFVKGIYWAEDAFDAMPGNEYTRHCSGMLLVGIILFAMFHVNGKYFVEGIGYSTIMDVLASRLTDPGFLLFLCVLKLITTFLTIGSGGSGGVFSPAMFVGATLGASFGLTVHMIVPGFPIDVVMFALAGMAAMIGASTGAIVTASVMLNEMTDDVNIIMPVIITSVIACAVRKLISPSSIYTLKLIRRGHIVPEGLQAALDDARNVAHLMSTNYQIVADDESDPIPSSTKVTILGRDGEIKRLVDPLVPVVQQSADTPVSWVMVRPGDSLVSTLRKMHLAGVSIAVVTSTPESSSVDNVVGVLTPRELHLYRTELAELFE</sequence>
<evidence type="ECO:0000256" key="7">
    <source>
        <dbReference type="ARBA" id="ARBA00023173"/>
    </source>
</evidence>
<evidence type="ECO:0000256" key="1">
    <source>
        <dbReference type="ARBA" id="ARBA00004141"/>
    </source>
</evidence>
<name>A0A7V8V178_9BACT</name>
<evidence type="ECO:0000313" key="11">
    <source>
        <dbReference type="EMBL" id="MBA2112961.1"/>
    </source>
</evidence>
<keyword evidence="6 10" id="KW-0472">Membrane</keyword>
<keyword evidence="5" id="KW-0406">Ion transport</keyword>
<dbReference type="EMBL" id="JABRWO010000001">
    <property type="protein sequence ID" value="MBA2112961.1"/>
    <property type="molecule type" value="Genomic_DNA"/>
</dbReference>
<feature type="transmembrane region" description="Helical" evidence="10">
    <location>
        <begin position="333"/>
        <end position="356"/>
    </location>
</feature>
<dbReference type="PANTHER" id="PTHR43427">
    <property type="entry name" value="CHLORIDE CHANNEL PROTEIN CLC-E"/>
    <property type="match status" value="1"/>
</dbReference>
<keyword evidence="4 10" id="KW-1133">Transmembrane helix</keyword>
<dbReference type="Gene3D" id="1.10.3080.10">
    <property type="entry name" value="Clc chloride channel"/>
    <property type="match status" value="1"/>
</dbReference>
<evidence type="ECO:0000256" key="2">
    <source>
        <dbReference type="ARBA" id="ARBA00022448"/>
    </source>
</evidence>
<feature type="transmembrane region" description="Helical" evidence="10">
    <location>
        <begin position="309"/>
        <end position="327"/>
    </location>
</feature>
<feature type="transmembrane region" description="Helical" evidence="10">
    <location>
        <begin position="224"/>
        <end position="248"/>
    </location>
</feature>
<comment type="subcellular location">
    <subcellularLocation>
        <location evidence="1">Membrane</location>
        <topology evidence="1">Multi-pass membrane protein</topology>
    </subcellularLocation>
</comment>
<dbReference type="AlphaFoldDB" id="A0A7V8V178"/>
<evidence type="ECO:0000256" key="3">
    <source>
        <dbReference type="ARBA" id="ARBA00022692"/>
    </source>
</evidence>
<proteinExistence type="predicted"/>
<feature type="transmembrane region" description="Helical" evidence="10">
    <location>
        <begin position="363"/>
        <end position="386"/>
    </location>
</feature>
<dbReference type="GO" id="GO:0005254">
    <property type="term" value="F:chloride channel activity"/>
    <property type="evidence" value="ECO:0007669"/>
    <property type="project" value="UniProtKB-KW"/>
</dbReference>
<feature type="transmembrane region" description="Helical" evidence="10">
    <location>
        <begin position="146"/>
        <end position="172"/>
    </location>
</feature>
<dbReference type="Pfam" id="PF00654">
    <property type="entry name" value="Voltage_CLC"/>
    <property type="match status" value="1"/>
</dbReference>
<dbReference type="InterPro" id="IPR014743">
    <property type="entry name" value="Cl-channel_core"/>
</dbReference>
<dbReference type="InterPro" id="IPR001807">
    <property type="entry name" value="ClC"/>
</dbReference>
<feature type="transmembrane region" description="Helical" evidence="10">
    <location>
        <begin position="50"/>
        <end position="69"/>
    </location>
</feature>
<evidence type="ECO:0000256" key="8">
    <source>
        <dbReference type="ARBA" id="ARBA00023214"/>
    </source>
</evidence>
<dbReference type="InterPro" id="IPR050368">
    <property type="entry name" value="ClC-type_chloride_channel"/>
</dbReference>
<keyword evidence="12" id="KW-1185">Reference proteome</keyword>
<evidence type="ECO:0000313" key="12">
    <source>
        <dbReference type="Proteomes" id="UP000551616"/>
    </source>
</evidence>
<comment type="caution">
    <text evidence="11">The sequence shown here is derived from an EMBL/GenBank/DDBJ whole genome shotgun (WGS) entry which is preliminary data.</text>
</comment>
<feature type="transmembrane region" description="Helical" evidence="10">
    <location>
        <begin position="268"/>
        <end position="288"/>
    </location>
</feature>
<gene>
    <name evidence="11" type="primary">clcA_1</name>
    <name evidence="11" type="ORF">HOV93_01070</name>
</gene>
<dbReference type="Proteomes" id="UP000551616">
    <property type="component" value="Unassembled WGS sequence"/>
</dbReference>
<dbReference type="SUPFAM" id="SSF81340">
    <property type="entry name" value="Clc chloride channel"/>
    <property type="match status" value="1"/>
</dbReference>
<organism evidence="11 12">
    <name type="scientific">Bremerella alba</name>
    <dbReference type="NCBI Taxonomy" id="980252"/>
    <lineage>
        <taxon>Bacteria</taxon>
        <taxon>Pseudomonadati</taxon>
        <taxon>Planctomycetota</taxon>
        <taxon>Planctomycetia</taxon>
        <taxon>Pirellulales</taxon>
        <taxon>Pirellulaceae</taxon>
        <taxon>Bremerella</taxon>
    </lineage>
</organism>
<evidence type="ECO:0000256" key="6">
    <source>
        <dbReference type="ARBA" id="ARBA00023136"/>
    </source>
</evidence>
<evidence type="ECO:0000256" key="4">
    <source>
        <dbReference type="ARBA" id="ARBA00022989"/>
    </source>
</evidence>
<keyword evidence="9" id="KW-0407">Ion channel</keyword>
<evidence type="ECO:0000256" key="5">
    <source>
        <dbReference type="ARBA" id="ARBA00023065"/>
    </source>
</evidence>
<feature type="transmembrane region" description="Helical" evidence="10">
    <location>
        <begin position="398"/>
        <end position="416"/>
    </location>
</feature>
<dbReference type="PANTHER" id="PTHR43427:SF6">
    <property type="entry name" value="CHLORIDE CHANNEL PROTEIN CLC-E"/>
    <property type="match status" value="1"/>
</dbReference>
<keyword evidence="2" id="KW-0813">Transport</keyword>
<dbReference type="CDD" id="cd00400">
    <property type="entry name" value="Voltage_gated_ClC"/>
    <property type="match status" value="1"/>
</dbReference>
<protein>
    <submittedName>
        <fullName evidence="11">H(+)/Cl(-) exchange transporter ClcA</fullName>
    </submittedName>
</protein>
<keyword evidence="3 10" id="KW-0812">Transmembrane</keyword>
<keyword evidence="7" id="KW-0869">Chloride channel</keyword>
<evidence type="ECO:0000256" key="9">
    <source>
        <dbReference type="ARBA" id="ARBA00023303"/>
    </source>
</evidence>
<feature type="transmembrane region" description="Helical" evidence="10">
    <location>
        <begin position="184"/>
        <end position="203"/>
    </location>
</feature>
<keyword evidence="8" id="KW-0868">Chloride</keyword>
<evidence type="ECO:0000256" key="10">
    <source>
        <dbReference type="SAM" id="Phobius"/>
    </source>
</evidence>
<reference evidence="11 12" key="1">
    <citation type="submission" date="2020-05" db="EMBL/GenBank/DDBJ databases">
        <title>Bremerella alba sp. nov., a novel planctomycete isolated from the surface of the macroalga Fucus spiralis.</title>
        <authorList>
            <person name="Godinho O."/>
            <person name="Botelho R."/>
            <person name="Albuquerque L."/>
            <person name="Wiegand S."/>
            <person name="Da Costa M.S."/>
            <person name="Lobo-Da-Cunha A."/>
            <person name="Jogler C."/>
            <person name="Lage O.M."/>
        </authorList>
    </citation>
    <scope>NUCLEOTIDE SEQUENCE [LARGE SCALE GENOMIC DNA]</scope>
    <source>
        <strain evidence="11 12">FF15</strain>
    </source>
</reference>
<dbReference type="PRINTS" id="PR00762">
    <property type="entry name" value="CLCHANNEL"/>
</dbReference>
<dbReference type="GO" id="GO:0034707">
    <property type="term" value="C:chloride channel complex"/>
    <property type="evidence" value="ECO:0007669"/>
    <property type="project" value="UniProtKB-KW"/>
</dbReference>